<dbReference type="Proteomes" id="UP000184114">
    <property type="component" value="Unassembled WGS sequence"/>
</dbReference>
<evidence type="ECO:0000313" key="2">
    <source>
        <dbReference type="EMBL" id="SHE93427.1"/>
    </source>
</evidence>
<dbReference type="EMBL" id="FQTY01000011">
    <property type="protein sequence ID" value="SHE93427.1"/>
    <property type="molecule type" value="Genomic_DNA"/>
</dbReference>
<dbReference type="GeneID" id="90995358"/>
<reference evidence="3" key="1">
    <citation type="submission" date="2016-11" db="EMBL/GenBank/DDBJ databases">
        <authorList>
            <person name="Varghese N."/>
            <person name="Submissions S."/>
        </authorList>
    </citation>
    <scope>NUCLEOTIDE SEQUENCE [LARGE SCALE GENOMIC DNA]</scope>
    <source>
        <strain evidence="3">DSM 18095</strain>
    </source>
</reference>
<name>A0A1M4XID0_9FIRM</name>
<keyword evidence="1" id="KW-0472">Membrane</keyword>
<proteinExistence type="predicted"/>
<organism evidence="2 3">
    <name type="scientific">Tissierella praeacuta DSM 18095</name>
    <dbReference type="NCBI Taxonomy" id="1123404"/>
    <lineage>
        <taxon>Bacteria</taxon>
        <taxon>Bacillati</taxon>
        <taxon>Bacillota</taxon>
        <taxon>Tissierellia</taxon>
        <taxon>Tissierellales</taxon>
        <taxon>Tissierellaceae</taxon>
        <taxon>Tissierella</taxon>
    </lineage>
</organism>
<dbReference type="RefSeq" id="WP_072976343.1">
    <property type="nucleotide sequence ID" value="NZ_FQTY01000011.1"/>
</dbReference>
<keyword evidence="1" id="KW-0812">Transmembrane</keyword>
<keyword evidence="3" id="KW-1185">Reference proteome</keyword>
<dbReference type="STRING" id="1123404.SAMN02745784_02281"/>
<evidence type="ECO:0000256" key="1">
    <source>
        <dbReference type="SAM" id="Phobius"/>
    </source>
</evidence>
<gene>
    <name evidence="2" type="ORF">SAMN02745784_02281</name>
</gene>
<sequence>MFARFRNSENGDILILFAGTLILVIIFLGLSTDVILAFNKRDKLVEIGKLMSEARVDLGEELWHSEEPQSTLREITWEIAKRNGLEMNQVDVKWIVKQETNSYRASEISIVLTDVYKCSTLKMIGINELPIKVNIKGGQDKHTGGTPIWLPGR</sequence>
<evidence type="ECO:0000313" key="3">
    <source>
        <dbReference type="Proteomes" id="UP000184114"/>
    </source>
</evidence>
<keyword evidence="1" id="KW-1133">Transmembrane helix</keyword>
<dbReference type="AlphaFoldDB" id="A0A1M4XID0"/>
<protein>
    <recommendedName>
        <fullName evidence="4">Flp pilus-assembly TadE/G-like</fullName>
    </recommendedName>
</protein>
<accession>A0A1M4XID0</accession>
<evidence type="ECO:0008006" key="4">
    <source>
        <dbReference type="Google" id="ProtNLM"/>
    </source>
</evidence>
<feature type="transmembrane region" description="Helical" evidence="1">
    <location>
        <begin position="13"/>
        <end position="38"/>
    </location>
</feature>